<dbReference type="GO" id="GO:1990229">
    <property type="term" value="C:iron-sulfur cluster assembly complex"/>
    <property type="evidence" value="ECO:0007669"/>
    <property type="project" value="UniProtKB-ARBA"/>
</dbReference>
<evidence type="ECO:0000313" key="6">
    <source>
        <dbReference type="Proteomes" id="UP000787472"/>
    </source>
</evidence>
<dbReference type="PANTHER" id="PTHR46229">
    <property type="entry name" value="BOLA TRANSCRIPTION REGULATOR"/>
    <property type="match status" value="1"/>
</dbReference>
<keyword evidence="6" id="KW-1185">Reference proteome</keyword>
<evidence type="ECO:0000256" key="4">
    <source>
        <dbReference type="SAM" id="MobiDB-lite"/>
    </source>
</evidence>
<dbReference type="GO" id="GO:0005829">
    <property type="term" value="C:cytosol"/>
    <property type="evidence" value="ECO:0007669"/>
    <property type="project" value="TreeGrafter"/>
</dbReference>
<protein>
    <recommendedName>
        <fullName evidence="2">DNA-binding transcriptional regulator BolA</fullName>
    </recommendedName>
</protein>
<dbReference type="InterPro" id="IPR002634">
    <property type="entry name" value="BolA"/>
</dbReference>
<evidence type="ECO:0000313" key="5">
    <source>
        <dbReference type="EMBL" id="NHO67131.1"/>
    </source>
</evidence>
<evidence type="ECO:0000256" key="3">
    <source>
        <dbReference type="RuleBase" id="RU003860"/>
    </source>
</evidence>
<reference evidence="5" key="1">
    <citation type="submission" date="2020-03" db="EMBL/GenBank/DDBJ databases">
        <authorList>
            <person name="Guo F."/>
        </authorList>
    </citation>
    <scope>NUCLEOTIDE SEQUENCE</scope>
    <source>
        <strain evidence="5">JCM 30134</strain>
    </source>
</reference>
<comment type="similarity">
    <text evidence="1 3">Belongs to the BolA/IbaG family.</text>
</comment>
<dbReference type="FunFam" id="3.30.300.90:FF:000001">
    <property type="entry name" value="Transcriptional regulator BolA"/>
    <property type="match status" value="1"/>
</dbReference>
<dbReference type="PIRSF" id="PIRSF003113">
    <property type="entry name" value="BolA"/>
    <property type="match status" value="1"/>
</dbReference>
<dbReference type="Proteomes" id="UP000787472">
    <property type="component" value="Unassembled WGS sequence"/>
</dbReference>
<dbReference type="RefSeq" id="WP_167189237.1">
    <property type="nucleotide sequence ID" value="NZ_JAAONZ010000014.1"/>
</dbReference>
<feature type="region of interest" description="Disordered" evidence="4">
    <location>
        <begin position="86"/>
        <end position="105"/>
    </location>
</feature>
<evidence type="ECO:0000256" key="1">
    <source>
        <dbReference type="ARBA" id="ARBA00005578"/>
    </source>
</evidence>
<gene>
    <name evidence="5" type="ORF">G8770_16405</name>
</gene>
<organism evidence="5 6">
    <name type="scientific">Pseudomaricurvus hydrocarbonicus</name>
    <dbReference type="NCBI Taxonomy" id="1470433"/>
    <lineage>
        <taxon>Bacteria</taxon>
        <taxon>Pseudomonadati</taxon>
        <taxon>Pseudomonadota</taxon>
        <taxon>Gammaproteobacteria</taxon>
        <taxon>Cellvibrionales</taxon>
        <taxon>Cellvibrionaceae</taxon>
        <taxon>Pseudomaricurvus</taxon>
    </lineage>
</organism>
<dbReference type="GO" id="GO:0006351">
    <property type="term" value="P:DNA-templated transcription"/>
    <property type="evidence" value="ECO:0007669"/>
    <property type="project" value="TreeGrafter"/>
</dbReference>
<dbReference type="EMBL" id="JAAONZ010000014">
    <property type="protein sequence ID" value="NHO67131.1"/>
    <property type="molecule type" value="Genomic_DNA"/>
</dbReference>
<comment type="caution">
    <text evidence="5">The sequence shown here is derived from an EMBL/GenBank/DDBJ whole genome shotgun (WGS) entry which is preliminary data.</text>
</comment>
<dbReference type="AlphaFoldDB" id="A0A9E5MMU4"/>
<proteinExistence type="inferred from homology"/>
<sequence>MKIQSAIEAKLEQRFSPQYLEVVNESHMHSVPPDSESHFKVVLVCEGFDGVRQVQRHQQVYKVLSDEMDGEVHALALHTYSPQEWQKTGLAPESPQCLGGSKADR</sequence>
<dbReference type="PANTHER" id="PTHR46229:SF2">
    <property type="entry name" value="BOLA-LIKE PROTEIN 1"/>
    <property type="match status" value="1"/>
</dbReference>
<dbReference type="InterPro" id="IPR050961">
    <property type="entry name" value="BolA/IbaG_stress_morph_reg"/>
</dbReference>
<dbReference type="InterPro" id="IPR036065">
    <property type="entry name" value="BolA-like_sf"/>
</dbReference>
<accession>A0A9E5MMU4</accession>
<name>A0A9E5MMU4_9GAMM</name>
<dbReference type="SUPFAM" id="SSF82657">
    <property type="entry name" value="BolA-like"/>
    <property type="match status" value="1"/>
</dbReference>
<evidence type="ECO:0000256" key="2">
    <source>
        <dbReference type="ARBA" id="ARBA00074073"/>
    </source>
</evidence>
<dbReference type="Pfam" id="PF01722">
    <property type="entry name" value="BolA"/>
    <property type="match status" value="1"/>
</dbReference>
<dbReference type="Gene3D" id="3.30.300.90">
    <property type="entry name" value="BolA-like"/>
    <property type="match status" value="1"/>
</dbReference>